<protein>
    <submittedName>
        <fullName evidence="3">HlyD family secretion protein</fullName>
    </submittedName>
</protein>
<comment type="caution">
    <text evidence="3">The sequence shown here is derived from an EMBL/GenBank/DDBJ whole genome shotgun (WGS) entry which is preliminary data.</text>
</comment>
<dbReference type="Proteomes" id="UP000298313">
    <property type="component" value="Unassembled WGS sequence"/>
</dbReference>
<dbReference type="EMBL" id="SOHH01000038">
    <property type="protein sequence ID" value="TFD81126.1"/>
    <property type="molecule type" value="Genomic_DNA"/>
</dbReference>
<dbReference type="AlphaFoldDB" id="A0A4R9BF44"/>
<evidence type="ECO:0000313" key="3">
    <source>
        <dbReference type="EMBL" id="TFD81126.1"/>
    </source>
</evidence>
<dbReference type="PANTHER" id="PTHR32347:SF23">
    <property type="entry name" value="BLL5650 PROTEIN"/>
    <property type="match status" value="1"/>
</dbReference>
<keyword evidence="4" id="KW-1185">Reference proteome</keyword>
<name>A0A4R9BF44_9MICO</name>
<evidence type="ECO:0000256" key="1">
    <source>
        <dbReference type="ARBA" id="ARBA00004196"/>
    </source>
</evidence>
<evidence type="ECO:0000313" key="4">
    <source>
        <dbReference type="Proteomes" id="UP000298313"/>
    </source>
</evidence>
<accession>A0A4R9BF44</accession>
<proteinExistence type="predicted"/>
<dbReference type="GO" id="GO:0030313">
    <property type="term" value="C:cell envelope"/>
    <property type="evidence" value="ECO:0007669"/>
    <property type="project" value="UniProtKB-SubCell"/>
</dbReference>
<gene>
    <name evidence="3" type="ORF">E3T48_03725</name>
</gene>
<dbReference type="RefSeq" id="WP_134522509.1">
    <property type="nucleotide sequence ID" value="NZ_SOHH01000038.1"/>
</dbReference>
<sequence>MTWRNRFRLLAGLAAVLVLVAGLTIVFNQRQAQVASTSASIQAERYPVGIDYGGTVVDRFVDAGNRVHAGQDLFSLQSSSLQADLAEGLIKPDTVAYSVADDGIITLKASVDGTISDLTTERGSFVQAGQVLATIDRAGSLFVSADYALPPRDYARVEDGATVDILLPNQRQVSGRIESIEVQTADGRAETTVRVASDQLVDGDNNGLVARGTPVTATIMLRDDGVLAGLGDGVSDFLRKIGL</sequence>
<comment type="subcellular location">
    <subcellularLocation>
        <location evidence="1">Cell envelope</location>
    </subcellularLocation>
</comment>
<dbReference type="InterPro" id="IPR050465">
    <property type="entry name" value="UPF0194_transport"/>
</dbReference>
<dbReference type="OrthoDB" id="3725787at2"/>
<dbReference type="Gene3D" id="2.40.50.100">
    <property type="match status" value="1"/>
</dbReference>
<keyword evidence="2" id="KW-0175">Coiled coil</keyword>
<evidence type="ECO:0000256" key="2">
    <source>
        <dbReference type="ARBA" id="ARBA00023054"/>
    </source>
</evidence>
<reference evidence="3 4" key="1">
    <citation type="submission" date="2019-03" db="EMBL/GenBank/DDBJ databases">
        <title>Genomics of glacier-inhabiting Cryobacterium strains.</title>
        <authorList>
            <person name="Liu Q."/>
            <person name="Xin Y.-H."/>
        </authorList>
    </citation>
    <scope>NUCLEOTIDE SEQUENCE [LARGE SCALE GENOMIC DNA]</scope>
    <source>
        <strain evidence="3 4">Hh4</strain>
    </source>
</reference>
<dbReference type="SUPFAM" id="SSF111369">
    <property type="entry name" value="HlyD-like secretion proteins"/>
    <property type="match status" value="1"/>
</dbReference>
<organism evidence="3 4">
    <name type="scientific">Cryobacterium fucosi</name>
    <dbReference type="NCBI Taxonomy" id="1259157"/>
    <lineage>
        <taxon>Bacteria</taxon>
        <taxon>Bacillati</taxon>
        <taxon>Actinomycetota</taxon>
        <taxon>Actinomycetes</taxon>
        <taxon>Micrococcales</taxon>
        <taxon>Microbacteriaceae</taxon>
        <taxon>Cryobacterium</taxon>
    </lineage>
</organism>
<dbReference type="PANTHER" id="PTHR32347">
    <property type="entry name" value="EFFLUX SYSTEM COMPONENT YKNX-RELATED"/>
    <property type="match status" value="1"/>
</dbReference>